<evidence type="ECO:0000256" key="5">
    <source>
        <dbReference type="SAM" id="SignalP"/>
    </source>
</evidence>
<gene>
    <name evidence="8" type="ORF">C5Y93_18275</name>
</gene>
<dbReference type="Gene3D" id="2.40.50.100">
    <property type="match status" value="1"/>
</dbReference>
<comment type="similarity">
    <text evidence="2">Belongs to the membrane fusion protein (MFP) (TC 8.A.1) family.</text>
</comment>
<feature type="domain" description="CusB-like beta-barrel" evidence="7">
    <location>
        <begin position="253"/>
        <end position="329"/>
    </location>
</feature>
<evidence type="ECO:0000313" key="9">
    <source>
        <dbReference type="Proteomes" id="UP000237819"/>
    </source>
</evidence>
<dbReference type="InterPro" id="IPR050465">
    <property type="entry name" value="UPF0194_transport"/>
</dbReference>
<protein>
    <submittedName>
        <fullName evidence="8">Efflux RND transporter periplasmic adaptor subunit</fullName>
    </submittedName>
</protein>
<reference evidence="8 9" key="1">
    <citation type="submission" date="2018-02" db="EMBL/GenBank/DDBJ databases">
        <title>Comparative genomes isolates from brazilian mangrove.</title>
        <authorList>
            <person name="Araujo J.E."/>
            <person name="Taketani R.G."/>
            <person name="Silva M.C.P."/>
            <person name="Loureco M.V."/>
            <person name="Andreote F.D."/>
        </authorList>
    </citation>
    <scope>NUCLEOTIDE SEQUENCE [LARGE SCALE GENOMIC DNA]</scope>
    <source>
        <strain evidence="8 9">Nap-Phe MGV</strain>
    </source>
</reference>
<evidence type="ECO:0000256" key="4">
    <source>
        <dbReference type="SAM" id="MobiDB-lite"/>
    </source>
</evidence>
<dbReference type="RefSeq" id="WP_105336885.1">
    <property type="nucleotide sequence ID" value="NZ_PUHZ01000018.1"/>
</dbReference>
<dbReference type="OrthoDB" id="5318766at2"/>
<dbReference type="InterPro" id="IPR059052">
    <property type="entry name" value="HH_YbhG-like"/>
</dbReference>
<evidence type="ECO:0000313" key="8">
    <source>
        <dbReference type="EMBL" id="PQO44711.1"/>
    </source>
</evidence>
<dbReference type="Proteomes" id="UP000237819">
    <property type="component" value="Unassembled WGS sequence"/>
</dbReference>
<comment type="subcellular location">
    <subcellularLocation>
        <location evidence="1">Cell envelope</location>
    </subcellularLocation>
</comment>
<feature type="chain" id="PRO_5015648924" evidence="5">
    <location>
        <begin position="22"/>
        <end position="427"/>
    </location>
</feature>
<dbReference type="GO" id="GO:0030313">
    <property type="term" value="C:cell envelope"/>
    <property type="evidence" value="ECO:0007669"/>
    <property type="project" value="UniProtKB-SubCell"/>
</dbReference>
<dbReference type="PRINTS" id="PR01490">
    <property type="entry name" value="RTXTOXIND"/>
</dbReference>
<feature type="region of interest" description="Disordered" evidence="4">
    <location>
        <begin position="397"/>
        <end position="427"/>
    </location>
</feature>
<evidence type="ECO:0000256" key="2">
    <source>
        <dbReference type="ARBA" id="ARBA00009477"/>
    </source>
</evidence>
<evidence type="ECO:0000259" key="6">
    <source>
        <dbReference type="Pfam" id="PF25881"/>
    </source>
</evidence>
<dbReference type="NCBIfam" id="TIGR01730">
    <property type="entry name" value="RND_mfp"/>
    <property type="match status" value="1"/>
</dbReference>
<sequence>MFRRTFCCALIALAGAVPALAQRPASPVVVQRLVEADVAATQPFVGTVMPRRQATIGSAVAGRVSEFYFEEGDAVKAGEPIAQILTETIKLQIAAAKAELALRDAELAELKNGNREEEIAQSKAEMMSSKARMEYLKARRDRTVDLYETRRVSSKEERDEAVSAAEAAMEAFKASEAAYNLMLKGARDEKILQAQARVDVQKAVVGELEDRLNKYTIRSRFDGYISRKHTDVGAWAEQGAQIVDVVELDEVEITAFVAEHHVTHIPLGIPVQVRFDAIPTELVPGEVVAIVPQADVRTRTFPVKIRVKNREQNGGPLLKAGMLARVPLPTAGKKKGLLCPKDALVLNDDKAMVYVTVEEPGKPTTVKPVPVELGVAIDEWIEVIGDVNSQTKVVTEGNERLRPGQPISVLEETDARPFPTSTSESPR</sequence>
<dbReference type="EMBL" id="PUHZ01000018">
    <property type="protein sequence ID" value="PQO44711.1"/>
    <property type="molecule type" value="Genomic_DNA"/>
</dbReference>
<dbReference type="InterPro" id="IPR058792">
    <property type="entry name" value="Beta-barrel_RND_2"/>
</dbReference>
<feature type="signal peptide" evidence="5">
    <location>
        <begin position="1"/>
        <end position="21"/>
    </location>
</feature>
<keyword evidence="5" id="KW-0732">Signal</keyword>
<evidence type="ECO:0000256" key="1">
    <source>
        <dbReference type="ARBA" id="ARBA00004196"/>
    </source>
</evidence>
<keyword evidence="3" id="KW-0175">Coiled coil</keyword>
<accession>A0A2S8GK71</accession>
<dbReference type="SUPFAM" id="SSF111369">
    <property type="entry name" value="HlyD-like secretion proteins"/>
    <property type="match status" value="2"/>
</dbReference>
<dbReference type="Pfam" id="PF25954">
    <property type="entry name" value="Beta-barrel_RND_2"/>
    <property type="match status" value="1"/>
</dbReference>
<dbReference type="AlphaFoldDB" id="A0A2S8GK71"/>
<organism evidence="8 9">
    <name type="scientific">Blastopirellula marina</name>
    <dbReference type="NCBI Taxonomy" id="124"/>
    <lineage>
        <taxon>Bacteria</taxon>
        <taxon>Pseudomonadati</taxon>
        <taxon>Planctomycetota</taxon>
        <taxon>Planctomycetia</taxon>
        <taxon>Pirellulales</taxon>
        <taxon>Pirellulaceae</taxon>
        <taxon>Blastopirellula</taxon>
    </lineage>
</organism>
<evidence type="ECO:0000259" key="7">
    <source>
        <dbReference type="Pfam" id="PF25954"/>
    </source>
</evidence>
<evidence type="ECO:0000256" key="3">
    <source>
        <dbReference type="ARBA" id="ARBA00023054"/>
    </source>
</evidence>
<comment type="caution">
    <text evidence="8">The sequence shown here is derived from an EMBL/GenBank/DDBJ whole genome shotgun (WGS) entry which is preliminary data.</text>
</comment>
<proteinExistence type="inferred from homology"/>
<dbReference type="GO" id="GO:0022857">
    <property type="term" value="F:transmembrane transporter activity"/>
    <property type="evidence" value="ECO:0007669"/>
    <property type="project" value="InterPro"/>
</dbReference>
<dbReference type="GO" id="GO:0016020">
    <property type="term" value="C:membrane"/>
    <property type="evidence" value="ECO:0007669"/>
    <property type="project" value="InterPro"/>
</dbReference>
<dbReference type="InterPro" id="IPR006143">
    <property type="entry name" value="RND_pump_MFP"/>
</dbReference>
<dbReference type="Pfam" id="PF25881">
    <property type="entry name" value="HH_YBHG"/>
    <property type="match status" value="1"/>
</dbReference>
<feature type="domain" description="YbhG-like alpha-helical hairpin" evidence="6">
    <location>
        <begin position="91"/>
        <end position="211"/>
    </location>
</feature>
<dbReference type="Gene3D" id="2.40.30.170">
    <property type="match status" value="1"/>
</dbReference>
<dbReference type="PANTHER" id="PTHR32347">
    <property type="entry name" value="EFFLUX SYSTEM COMPONENT YKNX-RELATED"/>
    <property type="match status" value="1"/>
</dbReference>
<dbReference type="Gene3D" id="2.40.420.20">
    <property type="match status" value="1"/>
</dbReference>
<name>A0A2S8GK71_9BACT</name>